<protein>
    <submittedName>
        <fullName evidence="2">AlNc14C43G3568 protein</fullName>
    </submittedName>
</protein>
<dbReference type="AlphaFoldDB" id="F0WA24"/>
<organism evidence="2">
    <name type="scientific">Albugo laibachii Nc14</name>
    <dbReference type="NCBI Taxonomy" id="890382"/>
    <lineage>
        <taxon>Eukaryota</taxon>
        <taxon>Sar</taxon>
        <taxon>Stramenopiles</taxon>
        <taxon>Oomycota</taxon>
        <taxon>Peronosporomycetes</taxon>
        <taxon>Albuginales</taxon>
        <taxon>Albuginaceae</taxon>
        <taxon>Albugo</taxon>
    </lineage>
</organism>
<proteinExistence type="predicted"/>
<sequence>MSVDPYLAPASAICWQHVSTDTSQRAAFSGDKLNASQVKGSSPSCPVSIHFLDLKSSRRAEEDSRITWMISPVNNVANTSVEHPGLDQQEDVMTGTLYICSLNNNDHMACDGNNRLIYNTTKVAHVPLKNGSVSHLSAQVNLQSPGTYGVYAGIHFPLSDLVTQHALSSPQTFTVREAASDENSVAYLANRTNHSGVMIACVVLAVNLVMLLGLAIYLCKRRARVESKRSTVTTVLHDPPPAHHTNWSEVYANDEPLPSSILIDDTSTLAIMRASRLSSPLATKKMFDSPWDMQMCSLSPENGFYSSEFTSWHQRTSQIAEFSLELSPAEPTLSQTHERSHSSSFLI</sequence>
<reference evidence="2" key="2">
    <citation type="submission" date="2011-02" db="EMBL/GenBank/DDBJ databases">
        <authorList>
            <person name="MacLean D."/>
        </authorList>
    </citation>
    <scope>NUCLEOTIDE SEQUENCE</scope>
</reference>
<dbReference type="EMBL" id="FR824088">
    <property type="protein sequence ID" value="CCA17994.1"/>
    <property type="molecule type" value="Genomic_DNA"/>
</dbReference>
<keyword evidence="1" id="KW-0812">Transmembrane</keyword>
<evidence type="ECO:0000256" key="1">
    <source>
        <dbReference type="SAM" id="Phobius"/>
    </source>
</evidence>
<gene>
    <name evidence="2" type="primary">AlNc14C43G3568</name>
    <name evidence="2" type="ORF">ALNC14_041370</name>
</gene>
<keyword evidence="1" id="KW-1133">Transmembrane helix</keyword>
<accession>F0WA24</accession>
<dbReference type="HOGENOM" id="CLU_800268_0_0_1"/>
<name>F0WA24_9STRA</name>
<evidence type="ECO:0000313" key="2">
    <source>
        <dbReference type="EMBL" id="CCA17994.1"/>
    </source>
</evidence>
<feature type="transmembrane region" description="Helical" evidence="1">
    <location>
        <begin position="197"/>
        <end position="219"/>
    </location>
</feature>
<keyword evidence="1" id="KW-0472">Membrane</keyword>
<reference evidence="2" key="1">
    <citation type="journal article" date="2011" name="PLoS Biol.">
        <title>Gene gain and loss during evolution of obligate parasitism in the white rust pathogen of Arabidopsis thaliana.</title>
        <authorList>
            <person name="Kemen E."/>
            <person name="Gardiner A."/>
            <person name="Schultz-Larsen T."/>
            <person name="Kemen A.C."/>
            <person name="Balmuth A.L."/>
            <person name="Robert-Seilaniantz A."/>
            <person name="Bailey K."/>
            <person name="Holub E."/>
            <person name="Studholme D.J."/>
            <person name="Maclean D."/>
            <person name="Jones J.D."/>
        </authorList>
    </citation>
    <scope>NUCLEOTIDE SEQUENCE</scope>
</reference>